<keyword evidence="1" id="KW-0808">Transferase</keyword>
<dbReference type="GO" id="GO:0006004">
    <property type="term" value="P:fucose metabolic process"/>
    <property type="evidence" value="ECO:0007669"/>
    <property type="project" value="UniProtKB-KW"/>
</dbReference>
<gene>
    <name evidence="6" type="ORF">Sradi_1026500</name>
</gene>
<reference evidence="6" key="1">
    <citation type="submission" date="2020-06" db="EMBL/GenBank/DDBJ databases">
        <authorList>
            <person name="Li T."/>
            <person name="Hu X."/>
            <person name="Zhang T."/>
            <person name="Song X."/>
            <person name="Zhang H."/>
            <person name="Dai N."/>
            <person name="Sheng W."/>
            <person name="Hou X."/>
            <person name="Wei L."/>
        </authorList>
    </citation>
    <scope>NUCLEOTIDE SEQUENCE</scope>
    <source>
        <strain evidence="6">G02</strain>
        <tissue evidence="6">Leaf</tissue>
    </source>
</reference>
<dbReference type="PANTHER" id="PTHR13398:SF0">
    <property type="entry name" value="GDP-FUCOSE PROTEIN O-FUCOSYLTRANSFERASE 2"/>
    <property type="match status" value="1"/>
</dbReference>
<sequence length="435" mass="49449">MDLEASDEKDDRQHLISQSGRPNDVMNSPSSNPPSTFQIDDGLKSPFSGVCRFKSRCLVAICLLVPILVLCFTIDFKNMLPIRFPRIEVLTNSSIPVNRMRSSELQALFLLKQQEFELFKMWNYTTLVNKSELNLVNSSTSLNTSSDNHDSAASPSSSVLEDLKSRIFSQISLNKQIQGVLLSSHEWGWIRMRITRMRISRFGIGVGRWIRGYLRGELLSGSQDRTSICLRFVFLDKCNHLICLEKHMFFAALLDRVLVIPSAKVDFEFRKVLDIEHINKCLGRKVVVTFEEFAESKKNHLHVDKFMCYFSLPQPCFVDDDHVKKLEGLGLALSKIETVWEEDVKQPKQRTVQDILAKFSSDDDVIAIGDVFFADVDRQRVMQSGGPIAHKCKTLIEPSAYFAHSSTFLDILGEGLYSSPLPAPWFLEVLVFSIP</sequence>
<dbReference type="AlphaFoldDB" id="A0AAW2V6Q4"/>
<keyword evidence="2" id="KW-0294">Fucose metabolism</keyword>
<evidence type="ECO:0000256" key="3">
    <source>
        <dbReference type="ARBA" id="ARBA00023277"/>
    </source>
</evidence>
<name>A0AAW2V6Q4_SESRA</name>
<feature type="transmembrane region" description="Helical" evidence="5">
    <location>
        <begin position="57"/>
        <end position="76"/>
    </location>
</feature>
<accession>A0AAW2V6Q4</accession>
<organism evidence="6">
    <name type="scientific">Sesamum radiatum</name>
    <name type="common">Black benniseed</name>
    <dbReference type="NCBI Taxonomy" id="300843"/>
    <lineage>
        <taxon>Eukaryota</taxon>
        <taxon>Viridiplantae</taxon>
        <taxon>Streptophyta</taxon>
        <taxon>Embryophyta</taxon>
        <taxon>Tracheophyta</taxon>
        <taxon>Spermatophyta</taxon>
        <taxon>Magnoliopsida</taxon>
        <taxon>eudicotyledons</taxon>
        <taxon>Gunneridae</taxon>
        <taxon>Pentapetalae</taxon>
        <taxon>asterids</taxon>
        <taxon>lamiids</taxon>
        <taxon>Lamiales</taxon>
        <taxon>Pedaliaceae</taxon>
        <taxon>Sesamum</taxon>
    </lineage>
</organism>
<keyword evidence="5" id="KW-0812">Transmembrane</keyword>
<feature type="region of interest" description="Disordered" evidence="4">
    <location>
        <begin position="1"/>
        <end position="37"/>
    </location>
</feature>
<keyword evidence="5" id="KW-0472">Membrane</keyword>
<dbReference type="PANTHER" id="PTHR13398">
    <property type="entry name" value="GDP-FUCOSE PROTEIN O-FUCOSYLTRANSFERASE 2"/>
    <property type="match status" value="1"/>
</dbReference>
<dbReference type="EMBL" id="JACGWJ010000004">
    <property type="protein sequence ID" value="KAL0424917.1"/>
    <property type="molecule type" value="Genomic_DNA"/>
</dbReference>
<evidence type="ECO:0000256" key="2">
    <source>
        <dbReference type="ARBA" id="ARBA00023253"/>
    </source>
</evidence>
<dbReference type="InterPro" id="IPR045130">
    <property type="entry name" value="OFUT2-like"/>
</dbReference>
<evidence type="ECO:0000313" key="6">
    <source>
        <dbReference type="EMBL" id="KAL0424917.1"/>
    </source>
</evidence>
<proteinExistence type="predicted"/>
<feature type="compositionally biased region" description="Polar residues" evidence="4">
    <location>
        <begin position="15"/>
        <end position="37"/>
    </location>
</feature>
<protein>
    <submittedName>
        <fullName evidence="6">O-fucosyltransferase 36</fullName>
    </submittedName>
</protein>
<evidence type="ECO:0000256" key="1">
    <source>
        <dbReference type="ARBA" id="ARBA00022679"/>
    </source>
</evidence>
<keyword evidence="5" id="KW-1133">Transmembrane helix</keyword>
<evidence type="ECO:0000256" key="4">
    <source>
        <dbReference type="SAM" id="MobiDB-lite"/>
    </source>
</evidence>
<evidence type="ECO:0000256" key="5">
    <source>
        <dbReference type="SAM" id="Phobius"/>
    </source>
</evidence>
<comment type="caution">
    <text evidence="6">The sequence shown here is derived from an EMBL/GenBank/DDBJ whole genome shotgun (WGS) entry which is preliminary data.</text>
</comment>
<keyword evidence="3" id="KW-0119">Carbohydrate metabolism</keyword>
<reference evidence="6" key="2">
    <citation type="journal article" date="2024" name="Plant">
        <title>Genomic evolution and insights into agronomic trait innovations of Sesamum species.</title>
        <authorList>
            <person name="Miao H."/>
            <person name="Wang L."/>
            <person name="Qu L."/>
            <person name="Liu H."/>
            <person name="Sun Y."/>
            <person name="Le M."/>
            <person name="Wang Q."/>
            <person name="Wei S."/>
            <person name="Zheng Y."/>
            <person name="Lin W."/>
            <person name="Duan Y."/>
            <person name="Cao H."/>
            <person name="Xiong S."/>
            <person name="Wang X."/>
            <person name="Wei L."/>
            <person name="Li C."/>
            <person name="Ma Q."/>
            <person name="Ju M."/>
            <person name="Zhao R."/>
            <person name="Li G."/>
            <person name="Mu C."/>
            <person name="Tian Q."/>
            <person name="Mei H."/>
            <person name="Zhang T."/>
            <person name="Gao T."/>
            <person name="Zhang H."/>
        </authorList>
    </citation>
    <scope>NUCLEOTIDE SEQUENCE</scope>
    <source>
        <strain evidence="6">G02</strain>
    </source>
</reference>
<dbReference type="GO" id="GO:0046922">
    <property type="term" value="F:peptide-O-fucosyltransferase activity"/>
    <property type="evidence" value="ECO:0007669"/>
    <property type="project" value="InterPro"/>
</dbReference>